<accession>A0A1H1IJY0</accession>
<evidence type="ECO:0000313" key="1">
    <source>
        <dbReference type="EMBL" id="SDR37616.1"/>
    </source>
</evidence>
<dbReference type="Proteomes" id="UP000183487">
    <property type="component" value="Unassembled WGS sequence"/>
</dbReference>
<protein>
    <submittedName>
        <fullName evidence="1">Uncharacterized protein</fullName>
    </submittedName>
</protein>
<dbReference type="OrthoDB" id="9134780at2"/>
<dbReference type="RefSeq" id="WP_074770008.1">
    <property type="nucleotide sequence ID" value="NZ_FNKP01000002.1"/>
</dbReference>
<sequence length="214" mass="23330">MDAATLQQKIYSGYGKAALRIGPAYDLFRPTSAISPTAQPNQIATLNASFNSQDMTYSKPNVYGKPLWYALVDGTQTQVGDYLIGDGQTFFIAAMQTTLPILAVQCTNTLNIFRPQQQTAAGENPYGGTVDENQTELMTAWPASVLQGTKGEKDGAVLPGDVRLPWWAILLPAWPGVILRSADIITDDINRRFIISSAEITDLGWRITAMQAQT</sequence>
<dbReference type="EMBL" id="FNKP01000002">
    <property type="protein sequence ID" value="SDR37616.1"/>
    <property type="molecule type" value="Genomic_DNA"/>
</dbReference>
<gene>
    <name evidence="1" type="ORF">SAMN05443245_5245</name>
</gene>
<dbReference type="AlphaFoldDB" id="A0A1H1IJY0"/>
<organism evidence="1 2">
    <name type="scientific">Paraburkholderia fungorum</name>
    <dbReference type="NCBI Taxonomy" id="134537"/>
    <lineage>
        <taxon>Bacteria</taxon>
        <taxon>Pseudomonadati</taxon>
        <taxon>Pseudomonadota</taxon>
        <taxon>Betaproteobacteria</taxon>
        <taxon>Burkholderiales</taxon>
        <taxon>Burkholderiaceae</taxon>
        <taxon>Paraburkholderia</taxon>
    </lineage>
</organism>
<proteinExistence type="predicted"/>
<name>A0A1H1IJY0_9BURK</name>
<reference evidence="2" key="1">
    <citation type="submission" date="2016-10" db="EMBL/GenBank/DDBJ databases">
        <authorList>
            <person name="Varghese N."/>
        </authorList>
    </citation>
    <scope>NUCLEOTIDE SEQUENCE [LARGE SCALE GENOMIC DNA]</scope>
    <source>
        <strain evidence="2">GAS106B</strain>
    </source>
</reference>
<keyword evidence="2" id="KW-1185">Reference proteome</keyword>
<evidence type="ECO:0000313" key="2">
    <source>
        <dbReference type="Proteomes" id="UP000183487"/>
    </source>
</evidence>